<dbReference type="InterPro" id="IPR052168">
    <property type="entry name" value="Cytochrome_b561_oxidase"/>
</dbReference>
<evidence type="ECO:0000256" key="10">
    <source>
        <dbReference type="ARBA" id="ARBA00023004"/>
    </source>
</evidence>
<evidence type="ECO:0000256" key="5">
    <source>
        <dbReference type="ARBA" id="ARBA00022617"/>
    </source>
</evidence>
<keyword evidence="5" id="KW-0349">Heme</keyword>
<dbReference type="GO" id="GO:0020037">
    <property type="term" value="F:heme binding"/>
    <property type="evidence" value="ECO:0007669"/>
    <property type="project" value="TreeGrafter"/>
</dbReference>
<evidence type="ECO:0000256" key="2">
    <source>
        <dbReference type="ARBA" id="ARBA00004651"/>
    </source>
</evidence>
<keyword evidence="11 13" id="KW-0472">Membrane</keyword>
<evidence type="ECO:0000256" key="13">
    <source>
        <dbReference type="SAM" id="Phobius"/>
    </source>
</evidence>
<dbReference type="SUPFAM" id="SSF81342">
    <property type="entry name" value="Transmembrane di-heme cytochromes"/>
    <property type="match status" value="1"/>
</dbReference>
<keyword evidence="8" id="KW-0249">Electron transport</keyword>
<evidence type="ECO:0000256" key="1">
    <source>
        <dbReference type="ARBA" id="ARBA00001970"/>
    </source>
</evidence>
<reference evidence="15 16" key="1">
    <citation type="journal article" date="2018" name="Arch. Microbiol.">
        <title>New insights into the metabolic potential of the phototrophic purple bacterium Rhodopila globiformis DSM 161(T) from its draft genome sequence and evidence for a vanadium-dependent nitrogenase.</title>
        <authorList>
            <person name="Imhoff J.F."/>
            <person name="Rahn T."/>
            <person name="Kunzel S."/>
            <person name="Neulinger S.C."/>
        </authorList>
    </citation>
    <scope>NUCLEOTIDE SEQUENCE [LARGE SCALE GENOMIC DNA]</scope>
    <source>
        <strain evidence="15 16">DSM 161</strain>
    </source>
</reference>
<feature type="domain" description="Cytochrome b561 bacterial/Ni-hydrogenase" evidence="14">
    <location>
        <begin position="23"/>
        <end position="192"/>
    </location>
</feature>
<dbReference type="InterPro" id="IPR016174">
    <property type="entry name" value="Di-haem_cyt_TM"/>
</dbReference>
<evidence type="ECO:0000313" key="16">
    <source>
        <dbReference type="Proteomes" id="UP000239724"/>
    </source>
</evidence>
<dbReference type="GO" id="GO:0005886">
    <property type="term" value="C:plasma membrane"/>
    <property type="evidence" value="ECO:0007669"/>
    <property type="project" value="UniProtKB-SubCell"/>
</dbReference>
<gene>
    <name evidence="15" type="ORF">CCS01_06340</name>
</gene>
<evidence type="ECO:0000256" key="4">
    <source>
        <dbReference type="ARBA" id="ARBA00022475"/>
    </source>
</evidence>
<proteinExistence type="inferred from homology"/>
<dbReference type="Proteomes" id="UP000239724">
    <property type="component" value="Unassembled WGS sequence"/>
</dbReference>
<evidence type="ECO:0000256" key="7">
    <source>
        <dbReference type="ARBA" id="ARBA00022723"/>
    </source>
</evidence>
<feature type="transmembrane region" description="Helical" evidence="13">
    <location>
        <begin position="61"/>
        <end position="81"/>
    </location>
</feature>
<comment type="caution">
    <text evidence="15">The sequence shown here is derived from an EMBL/GenBank/DDBJ whole genome shotgun (WGS) entry which is preliminary data.</text>
</comment>
<feature type="transmembrane region" description="Helical" evidence="13">
    <location>
        <begin position="106"/>
        <end position="126"/>
    </location>
</feature>
<keyword evidence="6 13" id="KW-0812">Transmembrane</keyword>
<feature type="transmembrane region" description="Helical" evidence="13">
    <location>
        <begin position="159"/>
        <end position="181"/>
    </location>
</feature>
<evidence type="ECO:0000256" key="9">
    <source>
        <dbReference type="ARBA" id="ARBA00022989"/>
    </source>
</evidence>
<keyword evidence="7" id="KW-0479">Metal-binding</keyword>
<keyword evidence="16" id="KW-1185">Reference proteome</keyword>
<dbReference type="GO" id="GO:0046872">
    <property type="term" value="F:metal ion binding"/>
    <property type="evidence" value="ECO:0007669"/>
    <property type="project" value="UniProtKB-KW"/>
</dbReference>
<dbReference type="GO" id="GO:0009055">
    <property type="term" value="F:electron transfer activity"/>
    <property type="evidence" value="ECO:0007669"/>
    <property type="project" value="InterPro"/>
</dbReference>
<evidence type="ECO:0000256" key="11">
    <source>
        <dbReference type="ARBA" id="ARBA00023136"/>
    </source>
</evidence>
<comment type="cofactor">
    <cofactor evidence="1">
        <name>heme b</name>
        <dbReference type="ChEBI" id="CHEBI:60344"/>
    </cofactor>
</comment>
<evidence type="ECO:0000256" key="8">
    <source>
        <dbReference type="ARBA" id="ARBA00022982"/>
    </source>
</evidence>
<dbReference type="Pfam" id="PF01292">
    <property type="entry name" value="Ni_hydr_CYTB"/>
    <property type="match status" value="1"/>
</dbReference>
<dbReference type="AlphaFoldDB" id="A0A2S6NKW6"/>
<evidence type="ECO:0000313" key="15">
    <source>
        <dbReference type="EMBL" id="PPQ35840.1"/>
    </source>
</evidence>
<evidence type="ECO:0000256" key="6">
    <source>
        <dbReference type="ARBA" id="ARBA00022692"/>
    </source>
</evidence>
<sequence>MSGRPSSGLVAATRIAAGDDRTRYDGVARTLHWLTALLVLVQFGLAEAWDLPARPGKHLMIVAHMSFGILLALVLAARIAWRLMPGHQMPAAVAGWVERASKAVHYLLYALLVVQAVLGFVLRWSGNEAMSFFGLLIPPPFAPFPKPAHHLIGAAHNCIGWTIVILAAGHALAALFHHFVLHDDVLWRMLPGRRARREAVRAPKTPI</sequence>
<evidence type="ECO:0000256" key="3">
    <source>
        <dbReference type="ARBA" id="ARBA00022448"/>
    </source>
</evidence>
<dbReference type="InterPro" id="IPR011577">
    <property type="entry name" value="Cyt_b561_bac/Ni-Hgenase"/>
</dbReference>
<comment type="similarity">
    <text evidence="12">Belongs to the cytochrome b561 family.</text>
</comment>
<keyword evidence="3" id="KW-0813">Transport</keyword>
<dbReference type="RefSeq" id="WP_104518009.1">
    <property type="nucleotide sequence ID" value="NZ_NHRY01000066.1"/>
</dbReference>
<protein>
    <submittedName>
        <fullName evidence="15">Cytochrome B</fullName>
    </submittedName>
</protein>
<evidence type="ECO:0000256" key="12">
    <source>
        <dbReference type="ARBA" id="ARBA00037975"/>
    </source>
</evidence>
<dbReference type="EMBL" id="NHRY01000066">
    <property type="protein sequence ID" value="PPQ35840.1"/>
    <property type="molecule type" value="Genomic_DNA"/>
</dbReference>
<name>A0A2S6NKW6_RHOGL</name>
<keyword evidence="10" id="KW-0408">Iron</keyword>
<comment type="subcellular location">
    <subcellularLocation>
        <location evidence="2">Cell membrane</location>
        <topology evidence="2">Multi-pass membrane protein</topology>
    </subcellularLocation>
</comment>
<feature type="transmembrane region" description="Helical" evidence="13">
    <location>
        <begin position="31"/>
        <end position="49"/>
    </location>
</feature>
<evidence type="ECO:0000259" key="14">
    <source>
        <dbReference type="Pfam" id="PF01292"/>
    </source>
</evidence>
<dbReference type="OrthoDB" id="7280471at2"/>
<keyword evidence="4" id="KW-1003">Cell membrane</keyword>
<dbReference type="PANTHER" id="PTHR30529:SF1">
    <property type="entry name" value="CYTOCHROME B561 HOMOLOG 2"/>
    <property type="match status" value="1"/>
</dbReference>
<accession>A0A2S6NKW6</accession>
<dbReference type="PANTHER" id="PTHR30529">
    <property type="entry name" value="CYTOCHROME B561"/>
    <property type="match status" value="1"/>
</dbReference>
<organism evidence="15 16">
    <name type="scientific">Rhodopila globiformis</name>
    <name type="common">Rhodopseudomonas globiformis</name>
    <dbReference type="NCBI Taxonomy" id="1071"/>
    <lineage>
        <taxon>Bacteria</taxon>
        <taxon>Pseudomonadati</taxon>
        <taxon>Pseudomonadota</taxon>
        <taxon>Alphaproteobacteria</taxon>
        <taxon>Acetobacterales</taxon>
        <taxon>Acetobacteraceae</taxon>
        <taxon>Rhodopila</taxon>
    </lineage>
</organism>
<dbReference type="Gene3D" id="1.20.950.20">
    <property type="entry name" value="Transmembrane di-heme cytochromes, Chain C"/>
    <property type="match status" value="1"/>
</dbReference>
<dbReference type="GO" id="GO:0022904">
    <property type="term" value="P:respiratory electron transport chain"/>
    <property type="evidence" value="ECO:0007669"/>
    <property type="project" value="InterPro"/>
</dbReference>
<keyword evidence="9 13" id="KW-1133">Transmembrane helix</keyword>